<feature type="domain" description="Schizont-infected cell agglutination extracellular beta" evidence="2">
    <location>
        <begin position="1155"/>
        <end position="1336"/>
    </location>
</feature>
<evidence type="ECO:0000256" key="1">
    <source>
        <dbReference type="SAM" id="MobiDB-lite"/>
    </source>
</evidence>
<feature type="domain" description="Schizont-infected cell agglutination C-terminal" evidence="3">
    <location>
        <begin position="1644"/>
        <end position="1781"/>
    </location>
</feature>
<feature type="region of interest" description="Disordered" evidence="1">
    <location>
        <begin position="991"/>
        <end position="1023"/>
    </location>
</feature>
<evidence type="ECO:0000259" key="3">
    <source>
        <dbReference type="Pfam" id="PF12879"/>
    </source>
</evidence>
<dbReference type="Pfam" id="PF12878">
    <property type="entry name" value="SICA_beta"/>
    <property type="match status" value="6"/>
</dbReference>
<evidence type="ECO:0000313" key="6">
    <source>
        <dbReference type="EMBL" id="SBO29053.1"/>
    </source>
</evidence>
<evidence type="ECO:0000313" key="7">
    <source>
        <dbReference type="Proteomes" id="UP000182128"/>
    </source>
</evidence>
<evidence type="ECO:0000259" key="2">
    <source>
        <dbReference type="Pfam" id="PF12878"/>
    </source>
</evidence>
<dbReference type="Proteomes" id="UP000182128">
    <property type="component" value="Unassembled WGS sequence"/>
</dbReference>
<dbReference type="InterPro" id="IPR024290">
    <property type="entry name" value="SICA_extracell_a"/>
</dbReference>
<evidence type="ECO:0000259" key="4">
    <source>
        <dbReference type="Pfam" id="PF12887"/>
    </source>
</evidence>
<proteinExistence type="predicted"/>
<feature type="region of interest" description="Disordered" evidence="1">
    <location>
        <begin position="780"/>
        <end position="802"/>
    </location>
</feature>
<protein>
    <submittedName>
        <fullName evidence="5">SICAvar, type I</fullName>
    </submittedName>
</protein>
<reference evidence="7 8" key="2">
    <citation type="submission" date="2016-05" db="EMBL/GenBank/DDBJ databases">
        <authorList>
            <person name="Sharaf H."/>
        </authorList>
    </citation>
    <scope>NUCLEOTIDE SEQUENCE [LARGE SCALE GENOMIC DNA]</scope>
    <source>
        <strain evidence="7 8">H</strain>
    </source>
</reference>
<feature type="domain" description="Schizont-infected cell agglutination extracellular beta" evidence="2">
    <location>
        <begin position="297"/>
        <end position="478"/>
    </location>
</feature>
<dbReference type="InterPro" id="IPR024285">
    <property type="entry name" value="SICA_extracell_b"/>
</dbReference>
<organism evidence="5 7">
    <name type="scientific">Plasmodium knowlesi (strain H)</name>
    <dbReference type="NCBI Taxonomy" id="5851"/>
    <lineage>
        <taxon>Eukaryota</taxon>
        <taxon>Sar</taxon>
        <taxon>Alveolata</taxon>
        <taxon>Apicomplexa</taxon>
        <taxon>Aconoidasida</taxon>
        <taxon>Haemosporida</taxon>
        <taxon>Plasmodiidae</taxon>
        <taxon>Plasmodium</taxon>
        <taxon>Plasmodium (Plasmodium)</taxon>
    </lineage>
</organism>
<feature type="domain" description="Schizont-infected cell agglutination extracellular beta" evidence="2">
    <location>
        <begin position="519"/>
        <end position="687"/>
    </location>
</feature>
<feature type="region of interest" description="Disordered" evidence="1">
    <location>
        <begin position="1"/>
        <end position="37"/>
    </location>
</feature>
<feature type="domain" description="Schizont-infected cell agglutination extracellular alpha" evidence="4">
    <location>
        <begin position="32"/>
        <end position="204"/>
    </location>
</feature>
<dbReference type="EMBL" id="CWHR02000022">
    <property type="protein sequence ID" value="SBO29053.1"/>
    <property type="molecule type" value="Genomic_DNA"/>
</dbReference>
<dbReference type="EMBL" id="CWHQ02000019">
    <property type="protein sequence ID" value="SBO26314.1"/>
    <property type="molecule type" value="Genomic_DNA"/>
</dbReference>
<evidence type="ECO:0000313" key="5">
    <source>
        <dbReference type="EMBL" id="SBO26314.1"/>
    </source>
</evidence>
<dbReference type="OrthoDB" id="389533at2759"/>
<feature type="domain" description="Schizont-infected cell agglutination extracellular beta" evidence="2">
    <location>
        <begin position="944"/>
        <end position="1118"/>
    </location>
</feature>
<feature type="compositionally biased region" description="Basic and acidic residues" evidence="1">
    <location>
        <begin position="27"/>
        <end position="37"/>
    </location>
</feature>
<gene>
    <name evidence="5" type="ORF">PKNA1_C2_1464200</name>
    <name evidence="6" type="ORF">PKNA1_H1_1464200</name>
</gene>
<dbReference type="InterPro" id="IPR024288">
    <property type="entry name" value="SICA_C"/>
</dbReference>
<dbReference type="Proteomes" id="UP000182142">
    <property type="component" value="Unassembled WGS sequence"/>
</dbReference>
<evidence type="ECO:0000313" key="8">
    <source>
        <dbReference type="Proteomes" id="UP000182142"/>
    </source>
</evidence>
<feature type="compositionally biased region" description="Polar residues" evidence="1">
    <location>
        <begin position="8"/>
        <end position="23"/>
    </location>
</feature>
<sequence>MAGRGPGTTATASGPCSGGQSDPASEATRKPLKDAWDKNWTNLTQNGQSAQKGVIPDEVKSKMARMFKELEDYMDWSKATGRAPGACAGLNGGSKQGTYQMKNICKVLVQVVYWMGNLDKNENKSSNTVEQDWEKYLRCAIGNGIILRILLPKCKVEKFMEVISEVMRKGGSQNKASSVGSICDWVKMDDMREMEELIGDEVQQFLNKAKQDSGLGKIEGVNNVVAWFRCTDEEKTKEGNQEKTCSSDRIIDFLPAGLSKELNVLVDPLEKAKDCIQRNIDNNSNAASSGSVPSMGKLCNRLSCIETYLKTTARTAAAAAGTGKTTPTDALWNDVQTQVTELVTNISANGGENDDTDGLCNDITCPNGSADCVSKTACNIMVKALKEVHKNGDDDTSSGPLKLNNPIFRPTIRCVMLNAFAEKLKQHAQGGGYACAVEDGITKAFAAAKGGSKYKEWCRKDGKEDGPCEPCGKEHQVCTALKIGSTTLVSEVMKELDTNNTTNTPKMQQTLSEISNKVTLCDRMNCIIKQLKPANPSHTQNAGTISADQFWGEKGDVMKLWNELAQKMKDSNGNVTGSGCDSFGTDAERKACKYLHAGFIELKSIDTSNGTKYPTLSKKYPSFGQTMGCFLLHSYAKYMQKESTCNIENGIKKAFGSWNSTTNDKCTDGSPCIQCNWDDTDYDNCKINTNGGSGTTVQTAVKTKLEKFFNKDSDTNIKQMLTKINKMNGLCDHMKCIATHLNSPNGQQKSSNTSAKEFWEEDTGEVHKLWEVLSEAMKTNGGNDNGNGHCNQVGDDDRTPTDPEKKACNYLHAGLKYLKENSTSNANDNKILSKHTSLKQAMGCFLLKAYAKQMQKKSTCVIDTGIEKAFHSWSPNTKGTCNGTEPCVPCQWEDNEYDSCQVNTNGSTGTTTPTAVKPKVEDIVNNSEPDTESIITNINKMKDLCDGLQCIASHLNPSNGKQPSTTASTFWTEGGEVGQLWTELSEAMLQNVDKDNGGPCGTMDDGSATGSGAANGTRPATKPERKACNYLHAGLKKLKDLSVPTTSQTSNGKILSNPLLRQTVGCLLLKEYAKRMEGKSTCAIESGLQKAFAVGGKCTNNSGSCIECKWDENLEGCDVKVGNGTTKVQDKVDPILMSNEPSIKAVTEHMNERTTLCEQLQCAASNWFKNQINGSSNTGNTKKTWCDFWEKEGVKPTLKAMFEHIEQNGKDNPNGPCKDFGDGNEHSVERKACNHIAAGLKYIKDSTSNGSTTPKNGPGDHDKFFKQTMLCAALNLYATKIRDATEKICPIGEERIKKMFVDWNQQNNNSSSWTSCSSSVYGCFKCERNENFNDCHLSVSDALVDKTPNSGNCNSNNGRENVQTELNKFLNIEDNQTQSISEVKKTLSTINKMDDNFCTQVQCAIKKKLKNEGKFSKGKTPSWDALRDKIGNELTALLNNMNDATKQSDAAKYCNDANVPWNTKGHTERRTNSAACLHFSAGLQHIYGRPSGPKLGPVNGPSFEQTMGCLFLKEYAKQLQKVANEKKQGHSWVHPYCDIKAGIDQAFNKSKDIMEASPLCNKNGSTDSCFVCKIDQDYGTCSIGTDNVGSEVHKLFEDQQNKNQMEKTLENTVCPILITDLLTPFVPLAPVSIGLSAMAYYLWKYFGPLGKGGARLRRSPTEIPGPSVQEQVLDHVQPEAGPHEYQLVKERKPRSAPTRTKRSGRVNRRTIIEIHFEVLDECQKGDTQLNQKDFLELLVQEFMGSEFMEEEQVPKEDVLMEGVPLESVPMELVPSLGSGLMV</sequence>
<dbReference type="VEuPathDB" id="PlasmoDB:PKNH_1464200"/>
<reference evidence="5" key="1">
    <citation type="submission" date="2016-05" db="EMBL/GenBank/DDBJ databases">
        <authorList>
            <person name="Lavstsen T."/>
            <person name="Jespersen J.S."/>
        </authorList>
    </citation>
    <scope>NUCLEOTIDE SEQUENCE [LARGE SCALE GENOMIC DNA]</scope>
</reference>
<dbReference type="Pfam" id="PF12887">
    <property type="entry name" value="SICA_alpha"/>
    <property type="match status" value="1"/>
</dbReference>
<dbReference type="Pfam" id="PF12879">
    <property type="entry name" value="SICA_C"/>
    <property type="match status" value="1"/>
</dbReference>
<feature type="compositionally biased region" description="Low complexity" evidence="1">
    <location>
        <begin position="1006"/>
        <end position="1017"/>
    </location>
</feature>
<name>A0A1A7VWX8_PLAKH</name>
<feature type="domain" description="Schizont-infected cell agglutination extracellular beta" evidence="2">
    <location>
        <begin position="730"/>
        <end position="902"/>
    </location>
</feature>
<feature type="domain" description="Schizont-infected cell agglutination extracellular beta" evidence="2">
    <location>
        <begin position="1396"/>
        <end position="1583"/>
    </location>
</feature>
<accession>A0A1A7VWX8</accession>